<organism evidence="3 4">
    <name type="scientific">Rubritalea spongiae</name>
    <dbReference type="NCBI Taxonomy" id="430797"/>
    <lineage>
        <taxon>Bacteria</taxon>
        <taxon>Pseudomonadati</taxon>
        <taxon>Verrucomicrobiota</taxon>
        <taxon>Verrucomicrobiia</taxon>
        <taxon>Verrucomicrobiales</taxon>
        <taxon>Rubritaleaceae</taxon>
        <taxon>Rubritalea</taxon>
    </lineage>
</organism>
<sequence length="240" mass="24335">MKANKLALASLLIAGMTGTSSAAIILGDVISVDFGSTAPSTANWNQFTRTGAAGDFSTNNLVRLADGANTGVSITLTGATTTNNGGNGANHLDASAFGGSSNATIYGDHIFDNTGGSIAARTLTFNITGLDESLTYNLVGGFLRDSNAFENTYTVGTDSRNSTESGGVYNNFHTFSNIGVTSIDGGQPVGQQGVITLTVAASSAADIASISELTITAVPEPSSTALLSLGGLALILRRRK</sequence>
<evidence type="ECO:0000313" key="4">
    <source>
        <dbReference type="Proteomes" id="UP001597297"/>
    </source>
</evidence>
<dbReference type="RefSeq" id="WP_377094221.1">
    <property type="nucleotide sequence ID" value="NZ_JBHSJM010000001.1"/>
</dbReference>
<keyword evidence="4" id="KW-1185">Reference proteome</keyword>
<reference evidence="4" key="1">
    <citation type="journal article" date="2019" name="Int. J. Syst. Evol. Microbiol.">
        <title>The Global Catalogue of Microorganisms (GCM) 10K type strain sequencing project: providing services to taxonomists for standard genome sequencing and annotation.</title>
        <authorList>
            <consortium name="The Broad Institute Genomics Platform"/>
            <consortium name="The Broad Institute Genome Sequencing Center for Infectious Disease"/>
            <person name="Wu L."/>
            <person name="Ma J."/>
        </authorList>
    </citation>
    <scope>NUCLEOTIDE SEQUENCE [LARGE SCALE GENOMIC DNA]</scope>
    <source>
        <strain evidence="4">JCM 16545</strain>
    </source>
</reference>
<evidence type="ECO:0000259" key="2">
    <source>
        <dbReference type="Pfam" id="PF07589"/>
    </source>
</evidence>
<dbReference type="InterPro" id="IPR013424">
    <property type="entry name" value="Ice-binding_C"/>
</dbReference>
<keyword evidence="1" id="KW-0732">Signal</keyword>
<dbReference type="EMBL" id="JBHUJC010000012">
    <property type="protein sequence ID" value="MFD2275695.1"/>
    <property type="molecule type" value="Genomic_DNA"/>
</dbReference>
<dbReference type="Pfam" id="PF07589">
    <property type="entry name" value="PEP-CTERM"/>
    <property type="match status" value="1"/>
</dbReference>
<comment type="caution">
    <text evidence="3">The sequence shown here is derived from an EMBL/GenBank/DDBJ whole genome shotgun (WGS) entry which is preliminary data.</text>
</comment>
<evidence type="ECO:0000313" key="3">
    <source>
        <dbReference type="EMBL" id="MFD2275695.1"/>
    </source>
</evidence>
<name>A0ABW5E469_9BACT</name>
<accession>A0ABW5E469</accession>
<evidence type="ECO:0000256" key="1">
    <source>
        <dbReference type="SAM" id="SignalP"/>
    </source>
</evidence>
<feature type="chain" id="PRO_5047384089" evidence="1">
    <location>
        <begin position="23"/>
        <end position="240"/>
    </location>
</feature>
<gene>
    <name evidence="3" type="ORF">ACFSQZ_04365</name>
</gene>
<protein>
    <submittedName>
        <fullName evidence="3">PEP-CTERM sorting domain-containing protein</fullName>
    </submittedName>
</protein>
<dbReference type="NCBIfam" id="TIGR02595">
    <property type="entry name" value="PEP_CTERM"/>
    <property type="match status" value="1"/>
</dbReference>
<dbReference type="Proteomes" id="UP001597297">
    <property type="component" value="Unassembled WGS sequence"/>
</dbReference>
<feature type="signal peptide" evidence="1">
    <location>
        <begin position="1"/>
        <end position="22"/>
    </location>
</feature>
<feature type="domain" description="Ice-binding protein C-terminal" evidence="2">
    <location>
        <begin position="217"/>
        <end position="239"/>
    </location>
</feature>
<proteinExistence type="predicted"/>